<keyword evidence="2" id="KW-1185">Reference proteome</keyword>
<dbReference type="OrthoDB" id="416253at2759"/>
<reference evidence="1 2" key="1">
    <citation type="journal article" date="2019" name="Nat. Ecol. Evol.">
        <title>Megaphylogeny resolves global patterns of mushroom evolution.</title>
        <authorList>
            <person name="Varga T."/>
            <person name="Krizsan K."/>
            <person name="Foldi C."/>
            <person name="Dima B."/>
            <person name="Sanchez-Garcia M."/>
            <person name="Sanchez-Ramirez S."/>
            <person name="Szollosi G.J."/>
            <person name="Szarkandi J.G."/>
            <person name="Papp V."/>
            <person name="Albert L."/>
            <person name="Andreopoulos W."/>
            <person name="Angelini C."/>
            <person name="Antonin V."/>
            <person name="Barry K.W."/>
            <person name="Bougher N.L."/>
            <person name="Buchanan P."/>
            <person name="Buyck B."/>
            <person name="Bense V."/>
            <person name="Catcheside P."/>
            <person name="Chovatia M."/>
            <person name="Cooper J."/>
            <person name="Damon W."/>
            <person name="Desjardin D."/>
            <person name="Finy P."/>
            <person name="Geml J."/>
            <person name="Haridas S."/>
            <person name="Hughes K."/>
            <person name="Justo A."/>
            <person name="Karasinski D."/>
            <person name="Kautmanova I."/>
            <person name="Kiss B."/>
            <person name="Kocsube S."/>
            <person name="Kotiranta H."/>
            <person name="LaButti K.M."/>
            <person name="Lechner B.E."/>
            <person name="Liimatainen K."/>
            <person name="Lipzen A."/>
            <person name="Lukacs Z."/>
            <person name="Mihaltcheva S."/>
            <person name="Morgado L.N."/>
            <person name="Niskanen T."/>
            <person name="Noordeloos M.E."/>
            <person name="Ohm R.A."/>
            <person name="Ortiz-Santana B."/>
            <person name="Ovrebo C."/>
            <person name="Racz N."/>
            <person name="Riley R."/>
            <person name="Savchenko A."/>
            <person name="Shiryaev A."/>
            <person name="Soop K."/>
            <person name="Spirin V."/>
            <person name="Szebenyi C."/>
            <person name="Tomsovsky M."/>
            <person name="Tulloss R.E."/>
            <person name="Uehling J."/>
            <person name="Grigoriev I.V."/>
            <person name="Vagvolgyi C."/>
            <person name="Papp T."/>
            <person name="Martin F.M."/>
            <person name="Miettinen O."/>
            <person name="Hibbett D.S."/>
            <person name="Nagy L.G."/>
        </authorList>
    </citation>
    <scope>NUCLEOTIDE SEQUENCE [LARGE SCALE GENOMIC DNA]</scope>
    <source>
        <strain evidence="1 2">CBS 309.79</strain>
    </source>
</reference>
<evidence type="ECO:0000313" key="1">
    <source>
        <dbReference type="EMBL" id="TFL00655.1"/>
    </source>
</evidence>
<protein>
    <submittedName>
        <fullName evidence="1">Uncharacterized protein</fullName>
    </submittedName>
</protein>
<sequence>MSVSKKTAQHRRVVLKLAEKYGVSPANVLISLQANKDDTSVLTKSVKEHRVKAKPPLPRCVEYSNKRSFVICPENFRIFDLTVDDIASLEAINETSHFRACSTEWTGWGALGFSDIKKKLGEA</sequence>
<gene>
    <name evidence="1" type="ORF">BDV98DRAFT_656688</name>
</gene>
<organism evidence="1 2">
    <name type="scientific">Pterulicium gracile</name>
    <dbReference type="NCBI Taxonomy" id="1884261"/>
    <lineage>
        <taxon>Eukaryota</taxon>
        <taxon>Fungi</taxon>
        <taxon>Dikarya</taxon>
        <taxon>Basidiomycota</taxon>
        <taxon>Agaricomycotina</taxon>
        <taxon>Agaricomycetes</taxon>
        <taxon>Agaricomycetidae</taxon>
        <taxon>Agaricales</taxon>
        <taxon>Pleurotineae</taxon>
        <taxon>Pterulaceae</taxon>
        <taxon>Pterulicium</taxon>
    </lineage>
</organism>
<dbReference type="AlphaFoldDB" id="A0A5C3QF22"/>
<dbReference type="InterPro" id="IPR036812">
    <property type="entry name" value="NAD(P)_OxRdtase_dom_sf"/>
</dbReference>
<name>A0A5C3QF22_9AGAR</name>
<dbReference type="Proteomes" id="UP000305067">
    <property type="component" value="Unassembled WGS sequence"/>
</dbReference>
<evidence type="ECO:0000313" key="2">
    <source>
        <dbReference type="Proteomes" id="UP000305067"/>
    </source>
</evidence>
<accession>A0A5C3QF22</accession>
<proteinExistence type="predicted"/>
<dbReference type="EMBL" id="ML178828">
    <property type="protein sequence ID" value="TFL00655.1"/>
    <property type="molecule type" value="Genomic_DNA"/>
</dbReference>
<dbReference type="STRING" id="1884261.A0A5C3QF22"/>
<dbReference type="Gene3D" id="3.20.20.100">
    <property type="entry name" value="NADP-dependent oxidoreductase domain"/>
    <property type="match status" value="1"/>
</dbReference>